<dbReference type="EMBL" id="RHHQ01000019">
    <property type="protein sequence ID" value="RNB82785.1"/>
    <property type="molecule type" value="Genomic_DNA"/>
</dbReference>
<keyword evidence="2" id="KW-0813">Transport</keyword>
<proteinExistence type="predicted"/>
<keyword evidence="5" id="KW-0598">Phosphotransferase system</keyword>
<dbReference type="GO" id="GO:0005737">
    <property type="term" value="C:cytoplasm"/>
    <property type="evidence" value="ECO:0007669"/>
    <property type="project" value="UniProtKB-SubCell"/>
</dbReference>
<evidence type="ECO:0000256" key="2">
    <source>
        <dbReference type="ARBA" id="ARBA00022448"/>
    </source>
</evidence>
<comment type="caution">
    <text evidence="8">The sequence shown here is derived from an EMBL/GenBank/DDBJ whole genome shotgun (WGS) entry which is preliminary data.</text>
</comment>
<dbReference type="SUPFAM" id="SSF51261">
    <property type="entry name" value="Duplicated hybrid motif"/>
    <property type="match status" value="1"/>
</dbReference>
<dbReference type="Pfam" id="PF00358">
    <property type="entry name" value="PTS_EIIA_1"/>
    <property type="match status" value="1"/>
</dbReference>
<keyword evidence="6" id="KW-0418">Kinase</keyword>
<dbReference type="FunFam" id="2.70.70.10:FF:000001">
    <property type="entry name" value="PTS system glucose-specific IIA component"/>
    <property type="match status" value="1"/>
</dbReference>
<evidence type="ECO:0000313" key="8">
    <source>
        <dbReference type="EMBL" id="RNB82785.1"/>
    </source>
</evidence>
<dbReference type="InterPro" id="IPR011055">
    <property type="entry name" value="Dup_hybrid_motif"/>
</dbReference>
<dbReference type="GO" id="GO:0009401">
    <property type="term" value="P:phosphoenolpyruvate-dependent sugar phosphotransferase system"/>
    <property type="evidence" value="ECO:0007669"/>
    <property type="project" value="UniProtKB-KW"/>
</dbReference>
<evidence type="ECO:0000256" key="3">
    <source>
        <dbReference type="ARBA" id="ARBA00022597"/>
    </source>
</evidence>
<dbReference type="RefSeq" id="WP_122920282.1">
    <property type="nucleotide sequence ID" value="NZ_RHHQ01000019.1"/>
</dbReference>
<reference evidence="8 9" key="1">
    <citation type="submission" date="2018-10" db="EMBL/GenBank/DDBJ databases">
        <title>Phylogenomics of Brevibacillus.</title>
        <authorList>
            <person name="Dunlap C."/>
        </authorList>
    </citation>
    <scope>NUCLEOTIDE SEQUENCE [LARGE SCALE GENOMIC DNA]</scope>
    <source>
        <strain evidence="8 9">JCM 15716</strain>
    </source>
</reference>
<dbReference type="Proteomes" id="UP000271031">
    <property type="component" value="Unassembled WGS sequence"/>
</dbReference>
<evidence type="ECO:0000259" key="7">
    <source>
        <dbReference type="PROSITE" id="PS51093"/>
    </source>
</evidence>
<comment type="subcellular location">
    <subcellularLocation>
        <location evidence="1">Cytoplasm</location>
    </subcellularLocation>
</comment>
<dbReference type="InterPro" id="IPR050890">
    <property type="entry name" value="PTS_EIIA_component"/>
</dbReference>
<dbReference type="NCBIfam" id="TIGR00830">
    <property type="entry name" value="PTBA"/>
    <property type="match status" value="1"/>
</dbReference>
<dbReference type="GO" id="GO:0016301">
    <property type="term" value="F:kinase activity"/>
    <property type="evidence" value="ECO:0007669"/>
    <property type="project" value="UniProtKB-KW"/>
</dbReference>
<name>A0A3M8D6D5_9BACL</name>
<protein>
    <submittedName>
        <fullName evidence="8">PTS glucose transporter subunit IIA</fullName>
    </submittedName>
</protein>
<evidence type="ECO:0000256" key="6">
    <source>
        <dbReference type="ARBA" id="ARBA00022777"/>
    </source>
</evidence>
<dbReference type="PROSITE" id="PS00371">
    <property type="entry name" value="PTS_EIIA_TYPE_1_HIS"/>
    <property type="match status" value="1"/>
</dbReference>
<evidence type="ECO:0000313" key="9">
    <source>
        <dbReference type="Proteomes" id="UP000271031"/>
    </source>
</evidence>
<dbReference type="Gene3D" id="2.70.70.10">
    <property type="entry name" value="Glucose Permease (Domain IIA)"/>
    <property type="match status" value="1"/>
</dbReference>
<accession>A0A3M8D6D5</accession>
<evidence type="ECO:0000256" key="5">
    <source>
        <dbReference type="ARBA" id="ARBA00022683"/>
    </source>
</evidence>
<sequence length="165" mass="17823">MFTKWFSKKKQEKEAVLIAPLTGRAVPLESVPDPVFSQKIAGDGIAIEPTQGKLVSPVNGKVGHIFHTAHALVLQSEEGLELLIHIGLDTVKLNGQGFTPHVKAGDEVKAGDVLIEFDLQALEQAGYKTVTPVLITNLDKVEQKQFMVGNSVTAGSDKIMELVLK</sequence>
<gene>
    <name evidence="8" type="ORF">EDM56_23070</name>
</gene>
<keyword evidence="4" id="KW-0808">Transferase</keyword>
<feature type="domain" description="PTS EIIA type-1" evidence="7">
    <location>
        <begin position="33"/>
        <end position="137"/>
    </location>
</feature>
<dbReference type="InterPro" id="IPR001127">
    <property type="entry name" value="PTS_EIIA_1_perm"/>
</dbReference>
<dbReference type="AlphaFoldDB" id="A0A3M8D6D5"/>
<dbReference type="PANTHER" id="PTHR45008:SF1">
    <property type="entry name" value="PTS SYSTEM GLUCOSE-SPECIFIC EIIA COMPONENT"/>
    <property type="match status" value="1"/>
</dbReference>
<keyword evidence="9" id="KW-1185">Reference proteome</keyword>
<dbReference type="PROSITE" id="PS51093">
    <property type="entry name" value="PTS_EIIA_TYPE_1"/>
    <property type="match status" value="1"/>
</dbReference>
<evidence type="ECO:0000256" key="1">
    <source>
        <dbReference type="ARBA" id="ARBA00004496"/>
    </source>
</evidence>
<dbReference type="OrthoDB" id="92465at2"/>
<organism evidence="8 9">
    <name type="scientific">Brevibacillus fluminis</name>
    <dbReference type="NCBI Taxonomy" id="511487"/>
    <lineage>
        <taxon>Bacteria</taxon>
        <taxon>Bacillati</taxon>
        <taxon>Bacillota</taxon>
        <taxon>Bacilli</taxon>
        <taxon>Bacillales</taxon>
        <taxon>Paenibacillaceae</taxon>
        <taxon>Brevibacillus</taxon>
    </lineage>
</organism>
<evidence type="ECO:0000256" key="4">
    <source>
        <dbReference type="ARBA" id="ARBA00022679"/>
    </source>
</evidence>
<dbReference type="PANTHER" id="PTHR45008">
    <property type="entry name" value="PTS SYSTEM GLUCOSE-SPECIFIC EIIA COMPONENT"/>
    <property type="match status" value="1"/>
</dbReference>
<keyword evidence="3 8" id="KW-0762">Sugar transport</keyword>